<name>A0A5N5GGP6_9ROSA</name>
<keyword evidence="2" id="KW-1185">Reference proteome</keyword>
<proteinExistence type="predicted"/>
<dbReference type="OrthoDB" id="1925340at2759"/>
<protein>
    <submittedName>
        <fullName evidence="1">Uncharacterized protein</fullName>
    </submittedName>
</protein>
<reference evidence="1 2" key="2">
    <citation type="submission" date="2019-11" db="EMBL/GenBank/DDBJ databases">
        <title>A de novo genome assembly of a pear dwarfing rootstock.</title>
        <authorList>
            <person name="Wang F."/>
            <person name="Wang J."/>
            <person name="Li S."/>
            <person name="Zhang Y."/>
            <person name="Fang M."/>
            <person name="Ma L."/>
            <person name="Zhao Y."/>
            <person name="Jiang S."/>
        </authorList>
    </citation>
    <scope>NUCLEOTIDE SEQUENCE [LARGE SCALE GENOMIC DNA]</scope>
    <source>
        <strain evidence="1">S2</strain>
        <tissue evidence="1">Leaf</tissue>
    </source>
</reference>
<gene>
    <name evidence="1" type="ORF">D8674_037542</name>
</gene>
<dbReference type="EMBL" id="SMOL01000414">
    <property type="protein sequence ID" value="KAB2614488.1"/>
    <property type="molecule type" value="Genomic_DNA"/>
</dbReference>
<evidence type="ECO:0000313" key="2">
    <source>
        <dbReference type="Proteomes" id="UP000327157"/>
    </source>
</evidence>
<accession>A0A5N5GGP6</accession>
<organism evidence="1 2">
    <name type="scientific">Pyrus ussuriensis x Pyrus communis</name>
    <dbReference type="NCBI Taxonomy" id="2448454"/>
    <lineage>
        <taxon>Eukaryota</taxon>
        <taxon>Viridiplantae</taxon>
        <taxon>Streptophyta</taxon>
        <taxon>Embryophyta</taxon>
        <taxon>Tracheophyta</taxon>
        <taxon>Spermatophyta</taxon>
        <taxon>Magnoliopsida</taxon>
        <taxon>eudicotyledons</taxon>
        <taxon>Gunneridae</taxon>
        <taxon>Pentapetalae</taxon>
        <taxon>rosids</taxon>
        <taxon>fabids</taxon>
        <taxon>Rosales</taxon>
        <taxon>Rosaceae</taxon>
        <taxon>Amygdaloideae</taxon>
        <taxon>Maleae</taxon>
        <taxon>Pyrus</taxon>
    </lineage>
</organism>
<comment type="caution">
    <text evidence="1">The sequence shown here is derived from an EMBL/GenBank/DDBJ whole genome shotgun (WGS) entry which is preliminary data.</text>
</comment>
<dbReference type="InterPro" id="IPR027902">
    <property type="entry name" value="DUF4487"/>
</dbReference>
<dbReference type="Pfam" id="PF14868">
    <property type="entry name" value="DUF4487"/>
    <property type="match status" value="1"/>
</dbReference>
<dbReference type="AlphaFoldDB" id="A0A5N5GGP6"/>
<sequence length="981" mass="110004">MEGGRSSDKLRSIQDAIRSSDVVENRIELLRELGDLNISEKSELASLAECLTDYTCLDVNQCMLNKAILHVAVKYVESDISNALAHFLALGIKASIWCVKHLKMTLMSSEESQEEEHGNLFELLLDLLIFSGASFSALARFPVSVDKLSVDTVEKFLVEQLNLIKDSISEIKRIRSFESVGRVTLEVIDAVIRICGAYARAVNWESWEDKLEMDKSGMEFEGVSNMNHVINVIKYTIEKLCEIGVVAANNGGCLVKVLNFSWKGVVTLLQLGEGVCATKVNVANIISNLVSLVNESLRCAAEAWSSSLNETISVTEARKTFLPVKFYLINAIKISTMYPFQACLVQREITNKASLDLLFSLLNSSQVKHPCKVEILDSLFKRGSCTDAVSGDMSKFNKISSLDEIISFCGEALSGEKDLLLGRVSLFLSLLKFSFYLEVDVIFGITRKLGWFLDILIDEKVYSSILLLQVPVLYGSGETVEVVWQPMFSSLLNVLEFFMLVVSSISAWRELEAFLLENIFHPHFLCWVIVMELWCFMLRYAEPGTVSGIIGKLCSLLKLVASSESVLVPGSALRKLARSISMLLTFGAQSMVHQVYMSIVSDEGTQSSSVMCLALFMEGFPLNLLSDKLRSITTQRIITDYHVFIENFDDKFMRSSGSGVYSVPVFALSATLQSLQISISNNDVKTLKLLVSIIHNYKVSADKPMKDHDCKLLSETFVIISKMKHLYASDKMVKVIFELENLFISGPVATDTQLYECKPNLALFMAGLAHMEINETNESARISALWELYHMLLREQHWAFVHWVITTFGYFSARTGCNELWRFVLENAALSYDLESGNEATVERFMSEFKIYLEKETALLTATPCSDQLRLLVREGLTLKEMFQKISDAIVETSECENMEIDCEKQTEINGGKQTNKKRKLPDGIRNGMELLESGMKVIVDGLSQWQQIQFGSDEIHDKFLTNFSSLEDEIAQLVGLASND</sequence>
<dbReference type="PANTHER" id="PTHR36702">
    <property type="entry name" value="HOLLIDAY JUNCTION RESOLVASE"/>
    <property type="match status" value="1"/>
</dbReference>
<reference evidence="1 2" key="1">
    <citation type="submission" date="2019-09" db="EMBL/GenBank/DDBJ databases">
        <authorList>
            <person name="Ou C."/>
        </authorList>
    </citation>
    <scope>NUCLEOTIDE SEQUENCE [LARGE SCALE GENOMIC DNA]</scope>
    <source>
        <strain evidence="1">S2</strain>
        <tissue evidence="1">Leaf</tissue>
    </source>
</reference>
<dbReference type="Proteomes" id="UP000327157">
    <property type="component" value="Unassembled WGS sequence"/>
</dbReference>
<dbReference type="PANTHER" id="PTHR36702:SF1">
    <property type="entry name" value="HOLLIDAY JUNCTION RESOLVASE"/>
    <property type="match status" value="1"/>
</dbReference>
<evidence type="ECO:0000313" key="1">
    <source>
        <dbReference type="EMBL" id="KAB2614488.1"/>
    </source>
</evidence>